<protein>
    <submittedName>
        <fullName evidence="1">DUF3558 family protein</fullName>
    </submittedName>
</protein>
<proteinExistence type="predicted"/>
<dbReference type="InterPro" id="IPR024520">
    <property type="entry name" value="DUF3558"/>
</dbReference>
<gene>
    <name evidence="1" type="ORF">ACFP3H_08205</name>
</gene>
<reference evidence="2" key="1">
    <citation type="journal article" date="2019" name="Int. J. Syst. Evol. Microbiol.">
        <title>The Global Catalogue of Microorganisms (GCM) 10K type strain sequencing project: providing services to taxonomists for standard genome sequencing and annotation.</title>
        <authorList>
            <consortium name="The Broad Institute Genomics Platform"/>
            <consortium name="The Broad Institute Genome Sequencing Center for Infectious Disease"/>
            <person name="Wu L."/>
            <person name="Ma J."/>
        </authorList>
    </citation>
    <scope>NUCLEOTIDE SEQUENCE [LARGE SCALE GENOMIC DNA]</scope>
    <source>
        <strain evidence="2">CCUG 36956</strain>
    </source>
</reference>
<dbReference type="PROSITE" id="PS51257">
    <property type="entry name" value="PROKAR_LIPOPROTEIN"/>
    <property type="match status" value="1"/>
</dbReference>
<sequence length="160" mass="16433">MRRAFMAMVAGGAVAASLVACSETERAATVLFEPCAGVGAAALVAAGVDPATKVQAGAADAGWQTCEWAGKGAHLRIYSTSRTLDEFETESGQAAFTDFPVAGRTGRRLQNAAPASCDVLFPAAQGALRMVVVHDPGNPSQDACTTLRTMADSIVPTFPT</sequence>
<dbReference type="RefSeq" id="WP_378601904.1">
    <property type="nucleotide sequence ID" value="NZ_JBHSQN010000003.1"/>
</dbReference>
<dbReference type="EMBL" id="JBHSQN010000003">
    <property type="protein sequence ID" value="MFC6011031.1"/>
    <property type="molecule type" value="Genomic_DNA"/>
</dbReference>
<organism evidence="1 2">
    <name type="scientific">Nocardia lasii</name>
    <dbReference type="NCBI Taxonomy" id="1616107"/>
    <lineage>
        <taxon>Bacteria</taxon>
        <taxon>Bacillati</taxon>
        <taxon>Actinomycetota</taxon>
        <taxon>Actinomycetes</taxon>
        <taxon>Mycobacteriales</taxon>
        <taxon>Nocardiaceae</taxon>
        <taxon>Nocardia</taxon>
    </lineage>
</organism>
<dbReference type="Pfam" id="PF12079">
    <property type="entry name" value="DUF3558"/>
    <property type="match status" value="1"/>
</dbReference>
<accession>A0ABW1JNL3</accession>
<evidence type="ECO:0000313" key="1">
    <source>
        <dbReference type="EMBL" id="MFC6011031.1"/>
    </source>
</evidence>
<keyword evidence="2" id="KW-1185">Reference proteome</keyword>
<dbReference type="Proteomes" id="UP001596223">
    <property type="component" value="Unassembled WGS sequence"/>
</dbReference>
<name>A0ABW1JNL3_9NOCA</name>
<evidence type="ECO:0000313" key="2">
    <source>
        <dbReference type="Proteomes" id="UP001596223"/>
    </source>
</evidence>
<comment type="caution">
    <text evidence="1">The sequence shown here is derived from an EMBL/GenBank/DDBJ whole genome shotgun (WGS) entry which is preliminary data.</text>
</comment>